<keyword evidence="4" id="KW-1185">Reference proteome</keyword>
<dbReference type="OrthoDB" id="3364132at2759"/>
<dbReference type="PANTHER" id="PTHR36223">
    <property type="entry name" value="BETA-LACTAMASE-TYPE TRANSPEPTIDASE FOLD DOMAIN CONTAINING PROTEIN"/>
    <property type="match status" value="1"/>
</dbReference>
<feature type="region of interest" description="Disordered" evidence="1">
    <location>
        <begin position="247"/>
        <end position="297"/>
    </location>
</feature>
<dbReference type="Pfam" id="PF25534">
    <property type="entry name" value="DUF7918"/>
    <property type="match status" value="1"/>
</dbReference>
<name>A0A8J2I7Y1_9PLEO</name>
<dbReference type="AlphaFoldDB" id="A0A8J2I7Y1"/>
<feature type="compositionally biased region" description="Acidic residues" evidence="1">
    <location>
        <begin position="261"/>
        <end position="275"/>
    </location>
</feature>
<dbReference type="RefSeq" id="XP_043173533.1">
    <property type="nucleotide sequence ID" value="XM_043317598.1"/>
</dbReference>
<reference evidence="3" key="1">
    <citation type="submission" date="2021-05" db="EMBL/GenBank/DDBJ databases">
        <authorList>
            <person name="Stam R."/>
        </authorList>
    </citation>
    <scope>NUCLEOTIDE SEQUENCE</scope>
    <source>
        <strain evidence="3">CS162</strain>
    </source>
</reference>
<dbReference type="GeneID" id="67022241"/>
<dbReference type="InterPro" id="IPR057678">
    <property type="entry name" value="DUF7918"/>
</dbReference>
<feature type="domain" description="DUF7918" evidence="2">
    <location>
        <begin position="10"/>
        <end position="227"/>
    </location>
</feature>
<sequence>MAPHPLFPDLEASVLVDHRPVPELYDREDANLQTKIVYIKSEAGEQFGIRYFIPGYLFEHHSIKAIVNIDGVDMRKFIFERHNYDYYGVSRHIYASSAKAGRSFMGQRFRFASLDTHDEREAIDYQLREQLAHTGVISIAFHKVTNVRMAGAWKEVPSMYQYDKVPEKALKGSSVSHKTTLDPLERIAPVKLMEADYVDGEGRPFAVIEFRYRSTAALKSLAILPRSSSPVPIKDVVSEEEVSKIYVKKEEAETRKRDRAEDDDDDDDDDEDVEMVDERPVKRRCFPNSNDEVILLD</sequence>
<dbReference type="PANTHER" id="PTHR36223:SF1">
    <property type="entry name" value="TRANSCRIPTION ELONGATION FACTOR EAF N-TERMINAL DOMAIN-CONTAINING PROTEIN"/>
    <property type="match status" value="1"/>
</dbReference>
<evidence type="ECO:0000256" key="1">
    <source>
        <dbReference type="SAM" id="MobiDB-lite"/>
    </source>
</evidence>
<evidence type="ECO:0000313" key="4">
    <source>
        <dbReference type="Proteomes" id="UP000676310"/>
    </source>
</evidence>
<proteinExistence type="predicted"/>
<evidence type="ECO:0000313" key="3">
    <source>
        <dbReference type="EMBL" id="CAG5182041.1"/>
    </source>
</evidence>
<feature type="compositionally biased region" description="Basic and acidic residues" evidence="1">
    <location>
        <begin position="247"/>
        <end position="260"/>
    </location>
</feature>
<comment type="caution">
    <text evidence="3">The sequence shown here is derived from an EMBL/GenBank/DDBJ whole genome shotgun (WGS) entry which is preliminary data.</text>
</comment>
<evidence type="ECO:0000259" key="2">
    <source>
        <dbReference type="Pfam" id="PF25534"/>
    </source>
</evidence>
<organism evidence="3 4">
    <name type="scientific">Alternaria atra</name>
    <dbReference type="NCBI Taxonomy" id="119953"/>
    <lineage>
        <taxon>Eukaryota</taxon>
        <taxon>Fungi</taxon>
        <taxon>Dikarya</taxon>
        <taxon>Ascomycota</taxon>
        <taxon>Pezizomycotina</taxon>
        <taxon>Dothideomycetes</taxon>
        <taxon>Pleosporomycetidae</taxon>
        <taxon>Pleosporales</taxon>
        <taxon>Pleosporineae</taxon>
        <taxon>Pleosporaceae</taxon>
        <taxon>Alternaria</taxon>
        <taxon>Alternaria sect. Ulocladioides</taxon>
    </lineage>
</organism>
<dbReference type="Proteomes" id="UP000676310">
    <property type="component" value="Unassembled WGS sequence"/>
</dbReference>
<accession>A0A8J2I7Y1</accession>
<dbReference type="EMBL" id="CAJRGZ010000027">
    <property type="protein sequence ID" value="CAG5182041.1"/>
    <property type="molecule type" value="Genomic_DNA"/>
</dbReference>
<gene>
    <name evidence="3" type="ORF">ALTATR162_LOCUS9962</name>
</gene>
<protein>
    <recommendedName>
        <fullName evidence="2">DUF7918 domain-containing protein</fullName>
    </recommendedName>
</protein>